<dbReference type="Pfam" id="PF11104">
    <property type="entry name" value="PilM_2"/>
    <property type="match status" value="1"/>
</dbReference>
<evidence type="ECO:0000313" key="2">
    <source>
        <dbReference type="EMBL" id="MDN4474491.1"/>
    </source>
</evidence>
<dbReference type="InterPro" id="IPR003494">
    <property type="entry name" value="SHS2_FtsA"/>
</dbReference>
<protein>
    <submittedName>
        <fullName evidence="2">Type IV pilus assembly protein PilM</fullName>
    </submittedName>
</protein>
<dbReference type="Proteomes" id="UP001172728">
    <property type="component" value="Unassembled WGS sequence"/>
</dbReference>
<dbReference type="EMBL" id="JAUHPW010000001">
    <property type="protein sequence ID" value="MDN4474491.1"/>
    <property type="molecule type" value="Genomic_DNA"/>
</dbReference>
<accession>A0ABT8G5S1</accession>
<dbReference type="PANTHER" id="PTHR32432:SF3">
    <property type="entry name" value="ETHANOLAMINE UTILIZATION PROTEIN EUTJ"/>
    <property type="match status" value="1"/>
</dbReference>
<dbReference type="NCBIfam" id="TIGR01175">
    <property type="entry name" value="pilM"/>
    <property type="match status" value="1"/>
</dbReference>
<dbReference type="Gene3D" id="3.30.420.40">
    <property type="match status" value="2"/>
</dbReference>
<dbReference type="InterPro" id="IPR005883">
    <property type="entry name" value="PilM"/>
</dbReference>
<dbReference type="InterPro" id="IPR043129">
    <property type="entry name" value="ATPase_NBD"/>
</dbReference>
<organism evidence="2 3">
    <name type="scientific">Demequina litoralis</name>
    <dbReference type="NCBI Taxonomy" id="3051660"/>
    <lineage>
        <taxon>Bacteria</taxon>
        <taxon>Bacillati</taxon>
        <taxon>Actinomycetota</taxon>
        <taxon>Actinomycetes</taxon>
        <taxon>Micrococcales</taxon>
        <taxon>Demequinaceae</taxon>
        <taxon>Demequina</taxon>
    </lineage>
</organism>
<evidence type="ECO:0000313" key="3">
    <source>
        <dbReference type="Proteomes" id="UP001172728"/>
    </source>
</evidence>
<dbReference type="InterPro" id="IPR050696">
    <property type="entry name" value="FtsA/MreB"/>
</dbReference>
<feature type="domain" description="SHS2" evidence="1">
    <location>
        <begin position="14"/>
        <end position="189"/>
    </location>
</feature>
<proteinExistence type="predicted"/>
<dbReference type="PANTHER" id="PTHR32432">
    <property type="entry name" value="CELL DIVISION PROTEIN FTSA-RELATED"/>
    <property type="match status" value="1"/>
</dbReference>
<gene>
    <name evidence="2" type="primary">pilM</name>
    <name evidence="2" type="ORF">QQX09_01325</name>
</gene>
<name>A0ABT8G5S1_9MICO</name>
<dbReference type="SMART" id="SM00842">
    <property type="entry name" value="FtsA"/>
    <property type="match status" value="1"/>
</dbReference>
<dbReference type="RefSeq" id="WP_082101588.1">
    <property type="nucleotide sequence ID" value="NZ_JAUHPW010000001.1"/>
</dbReference>
<dbReference type="PIRSF" id="PIRSF019169">
    <property type="entry name" value="PilM"/>
    <property type="match status" value="1"/>
</dbReference>
<comment type="caution">
    <text evidence="2">The sequence shown here is derived from an EMBL/GenBank/DDBJ whole genome shotgun (WGS) entry which is preliminary data.</text>
</comment>
<dbReference type="Gene3D" id="3.30.1490.300">
    <property type="match status" value="1"/>
</dbReference>
<dbReference type="SUPFAM" id="SSF53067">
    <property type="entry name" value="Actin-like ATPase domain"/>
    <property type="match status" value="2"/>
</dbReference>
<dbReference type="CDD" id="cd24049">
    <property type="entry name" value="ASKHA_NBD_PilM"/>
    <property type="match status" value="1"/>
</dbReference>
<reference evidence="2" key="1">
    <citation type="submission" date="2023-06" db="EMBL/GenBank/DDBJ databases">
        <title>Sysu t00192.</title>
        <authorList>
            <person name="Gao L."/>
            <person name="Fang B.-Z."/>
            <person name="Li W.-J."/>
        </authorList>
    </citation>
    <scope>NUCLEOTIDE SEQUENCE</scope>
    <source>
        <strain evidence="2">SYSU T00192</strain>
    </source>
</reference>
<evidence type="ECO:0000259" key="1">
    <source>
        <dbReference type="SMART" id="SM00842"/>
    </source>
</evidence>
<sequence length="362" mass="37422">MHSRSKGGEVAIRRVGVDIGDTHVRVAEVEFSGKGAAARGRGTLTGYGEVPLPRGAVQAGEVVDVSGVGSAIKQAVHAAGVSVKEAHVGVGSANVVVREIELPSLPMAQLRSSLPFHVQETLPMSVDEVLLDFYPTGEKELENAKVLRGIMVAAPKATVTQNLLAVEAAGLRPKMVDLGGFALLRSQLAEDAMTGVMAFVDIGARLTTVVITSNGLPRLIRTLPQGGQDLTDAVASSLQIGAVEAEEVKIQMGLGGRSAPGQEAAVEPLSQSARALVEGIRNTFVYFASSNPGEAPAHVIITGGGSLLAGLGQYLASSTRLPVRYGNSFARVSLGKKVRPEAVQGLEVRAATPIGLAFGEAS</sequence>
<keyword evidence="3" id="KW-1185">Reference proteome</keyword>